<dbReference type="Gene3D" id="1.20.1250.20">
    <property type="entry name" value="MFS general substrate transporter like domains"/>
    <property type="match status" value="2"/>
</dbReference>
<name>A0A8H7QSD2_9FUNG</name>
<feature type="transmembrane region" description="Helical" evidence="1">
    <location>
        <begin position="167"/>
        <end position="190"/>
    </location>
</feature>
<dbReference type="EMBL" id="JAEPRC010000420">
    <property type="protein sequence ID" value="KAG2197689.1"/>
    <property type="molecule type" value="Genomic_DNA"/>
</dbReference>
<feature type="transmembrane region" description="Helical" evidence="1">
    <location>
        <begin position="420"/>
        <end position="441"/>
    </location>
</feature>
<dbReference type="Proteomes" id="UP000650833">
    <property type="component" value="Unassembled WGS sequence"/>
</dbReference>
<feature type="transmembrane region" description="Helical" evidence="1">
    <location>
        <begin position="453"/>
        <end position="473"/>
    </location>
</feature>
<dbReference type="PANTHER" id="PTHR16172:SF41">
    <property type="entry name" value="MAJOR FACILITATOR SUPERFAMILY DOMAIN-CONTAINING PROTEIN 6-LIKE"/>
    <property type="match status" value="1"/>
</dbReference>
<keyword evidence="3" id="KW-1185">Reference proteome</keyword>
<feature type="transmembrane region" description="Helical" evidence="1">
    <location>
        <begin position="97"/>
        <end position="121"/>
    </location>
</feature>
<dbReference type="OrthoDB" id="2281380at2759"/>
<feature type="transmembrane region" description="Helical" evidence="1">
    <location>
        <begin position="526"/>
        <end position="545"/>
    </location>
</feature>
<sequence length="548" mass="61686">MLYWPKLLITAFAITNTLEAFIPLYLVNQLQLTALQASFLITLVYLLRLFSGIWTSVVDHRPHIYGFIISLLTTTSSIAFIILLSLSSPIYANLNHYWIWTILIICTICNGIFYQPLGTLIDSAIIKTLGDYRVLFYGSYVRWSKTTTIVMTGGIGLLISLMTEDRYLDIILISVYVIGMVLLLVISLVFTNVEPANASQLDISEEQAPLLLKNALYLTADQNNLVTYRPYSIFGEQLSHISEEDASQLDRMFTREDSLRPMDSYDSNAPSFYSRNSYMSGSAMAVGQEENANYLSMTLVPIVPANALALLPLPTPTDPLVAFFACMRSNQENTDDELVGGYYYGQQQVQNQKVNQWKTQTLSVTLLLLGIANALLNTFLFVYVYSFMEMSIYIISCLIMIHMTCEMIVAYIIEKWFIHRLNLTLITTSVHITLIICAILYPCMKPDSAATRVSLLVLQALQAIAFQLIWLSGADQVNLIHGSQNERMKQRSKISALYSSIGPAIGVMVAGYILQSDQSMDDYTLIFKYCVALFSLSFVVSWGWTSEE</sequence>
<proteinExistence type="predicted"/>
<organism evidence="2 3">
    <name type="scientific">Mucor plumbeus</name>
    <dbReference type="NCBI Taxonomy" id="97098"/>
    <lineage>
        <taxon>Eukaryota</taxon>
        <taxon>Fungi</taxon>
        <taxon>Fungi incertae sedis</taxon>
        <taxon>Mucoromycota</taxon>
        <taxon>Mucoromycotina</taxon>
        <taxon>Mucoromycetes</taxon>
        <taxon>Mucorales</taxon>
        <taxon>Mucorineae</taxon>
        <taxon>Mucoraceae</taxon>
        <taxon>Mucor</taxon>
    </lineage>
</organism>
<feature type="transmembrane region" description="Helical" evidence="1">
    <location>
        <begin position="362"/>
        <end position="385"/>
    </location>
</feature>
<dbReference type="PANTHER" id="PTHR16172">
    <property type="entry name" value="MAJOR FACILITATOR SUPERFAMILY DOMAIN-CONTAINING PROTEIN 6-LIKE"/>
    <property type="match status" value="1"/>
</dbReference>
<dbReference type="SUPFAM" id="SSF103473">
    <property type="entry name" value="MFS general substrate transporter"/>
    <property type="match status" value="1"/>
</dbReference>
<protein>
    <recommendedName>
        <fullName evidence="4">Major facilitator superfamily associated domain-containing protein</fullName>
    </recommendedName>
</protein>
<dbReference type="InterPro" id="IPR051717">
    <property type="entry name" value="MFS_MFSD6"/>
</dbReference>
<keyword evidence="1" id="KW-0812">Transmembrane</keyword>
<feature type="transmembrane region" description="Helical" evidence="1">
    <location>
        <begin position="494"/>
        <end position="514"/>
    </location>
</feature>
<feature type="transmembrane region" description="Helical" evidence="1">
    <location>
        <begin position="30"/>
        <end position="51"/>
    </location>
</feature>
<evidence type="ECO:0008006" key="4">
    <source>
        <dbReference type="Google" id="ProtNLM"/>
    </source>
</evidence>
<evidence type="ECO:0000313" key="3">
    <source>
        <dbReference type="Proteomes" id="UP000650833"/>
    </source>
</evidence>
<gene>
    <name evidence="2" type="ORF">INT46_008344</name>
</gene>
<evidence type="ECO:0000256" key="1">
    <source>
        <dbReference type="SAM" id="Phobius"/>
    </source>
</evidence>
<accession>A0A8H7QSD2</accession>
<feature type="transmembrane region" description="Helical" evidence="1">
    <location>
        <begin position="142"/>
        <end position="161"/>
    </location>
</feature>
<dbReference type="InterPro" id="IPR036259">
    <property type="entry name" value="MFS_trans_sf"/>
</dbReference>
<dbReference type="AlphaFoldDB" id="A0A8H7QSD2"/>
<keyword evidence="1" id="KW-0472">Membrane</keyword>
<reference evidence="2" key="1">
    <citation type="submission" date="2020-12" db="EMBL/GenBank/DDBJ databases">
        <title>Metabolic potential, ecology and presence of endohyphal bacteria is reflected in genomic diversity of Mucoromycotina.</title>
        <authorList>
            <person name="Muszewska A."/>
            <person name="Okrasinska A."/>
            <person name="Steczkiewicz K."/>
            <person name="Drgas O."/>
            <person name="Orlowska M."/>
            <person name="Perlinska-Lenart U."/>
            <person name="Aleksandrzak-Piekarczyk T."/>
            <person name="Szatraj K."/>
            <person name="Zielenkiewicz U."/>
            <person name="Pilsyk S."/>
            <person name="Malc E."/>
            <person name="Mieczkowski P."/>
            <person name="Kruszewska J.S."/>
            <person name="Biernat P."/>
            <person name="Pawlowska J."/>
        </authorList>
    </citation>
    <scope>NUCLEOTIDE SEQUENCE</scope>
    <source>
        <strain evidence="2">CBS 226.32</strain>
    </source>
</reference>
<evidence type="ECO:0000313" key="2">
    <source>
        <dbReference type="EMBL" id="KAG2197689.1"/>
    </source>
</evidence>
<dbReference type="GO" id="GO:0016020">
    <property type="term" value="C:membrane"/>
    <property type="evidence" value="ECO:0007669"/>
    <property type="project" value="TreeGrafter"/>
</dbReference>
<keyword evidence="1" id="KW-1133">Transmembrane helix</keyword>
<comment type="caution">
    <text evidence="2">The sequence shown here is derived from an EMBL/GenBank/DDBJ whole genome shotgun (WGS) entry which is preliminary data.</text>
</comment>
<feature type="transmembrane region" description="Helical" evidence="1">
    <location>
        <begin position="63"/>
        <end position="85"/>
    </location>
</feature>
<feature type="transmembrane region" description="Helical" evidence="1">
    <location>
        <begin position="391"/>
        <end position="413"/>
    </location>
</feature>